<comment type="caution">
    <text evidence="1">The sequence shown here is derived from an EMBL/GenBank/DDBJ whole genome shotgun (WGS) entry which is preliminary data.</text>
</comment>
<evidence type="ECO:0008006" key="3">
    <source>
        <dbReference type="Google" id="ProtNLM"/>
    </source>
</evidence>
<dbReference type="EMBL" id="JAPFFF010000004">
    <property type="protein sequence ID" value="KAK8892470.1"/>
    <property type="molecule type" value="Genomic_DNA"/>
</dbReference>
<proteinExistence type="predicted"/>
<reference evidence="1 2" key="1">
    <citation type="submission" date="2024-04" db="EMBL/GenBank/DDBJ databases">
        <title>Tritrichomonas musculus Genome.</title>
        <authorList>
            <person name="Alves-Ferreira E."/>
            <person name="Grigg M."/>
            <person name="Lorenzi H."/>
            <person name="Galac M."/>
        </authorList>
    </citation>
    <scope>NUCLEOTIDE SEQUENCE [LARGE SCALE GENOMIC DNA]</scope>
    <source>
        <strain evidence="1 2">EAF2021</strain>
    </source>
</reference>
<accession>A0ABR2KMU9</accession>
<organism evidence="1 2">
    <name type="scientific">Tritrichomonas musculus</name>
    <dbReference type="NCBI Taxonomy" id="1915356"/>
    <lineage>
        <taxon>Eukaryota</taxon>
        <taxon>Metamonada</taxon>
        <taxon>Parabasalia</taxon>
        <taxon>Tritrichomonadida</taxon>
        <taxon>Tritrichomonadidae</taxon>
        <taxon>Tritrichomonas</taxon>
    </lineage>
</organism>
<sequence length="102" mass="11957">MFLQKRLNPPRIANHSNVCAVNCIIQILFNDDDCWKIFNQLNDSEPLKQIAARFVTVTNRNRSLELEDLYKSLHPLVEAREEEQIMHPSEKIDNIRMVHNAT</sequence>
<evidence type="ECO:0000313" key="2">
    <source>
        <dbReference type="Proteomes" id="UP001470230"/>
    </source>
</evidence>
<dbReference type="Proteomes" id="UP001470230">
    <property type="component" value="Unassembled WGS sequence"/>
</dbReference>
<protein>
    <recommendedName>
        <fullName evidence="3">Ubiquitinyl hydrolase 1</fullName>
    </recommendedName>
</protein>
<name>A0ABR2KMU9_9EUKA</name>
<keyword evidence="2" id="KW-1185">Reference proteome</keyword>
<evidence type="ECO:0000313" key="1">
    <source>
        <dbReference type="EMBL" id="KAK8892470.1"/>
    </source>
</evidence>
<gene>
    <name evidence="1" type="ORF">M9Y10_029699</name>
</gene>